<organism evidence="1 2">
    <name type="scientific">Ameca splendens</name>
    <dbReference type="NCBI Taxonomy" id="208324"/>
    <lineage>
        <taxon>Eukaryota</taxon>
        <taxon>Metazoa</taxon>
        <taxon>Chordata</taxon>
        <taxon>Craniata</taxon>
        <taxon>Vertebrata</taxon>
        <taxon>Euteleostomi</taxon>
        <taxon>Actinopterygii</taxon>
        <taxon>Neopterygii</taxon>
        <taxon>Teleostei</taxon>
        <taxon>Neoteleostei</taxon>
        <taxon>Acanthomorphata</taxon>
        <taxon>Ovalentaria</taxon>
        <taxon>Atherinomorphae</taxon>
        <taxon>Cyprinodontiformes</taxon>
        <taxon>Goodeidae</taxon>
        <taxon>Ameca</taxon>
    </lineage>
</organism>
<dbReference type="EMBL" id="JAHRIP010024047">
    <property type="protein sequence ID" value="MEQ2289650.1"/>
    <property type="molecule type" value="Genomic_DNA"/>
</dbReference>
<accession>A0ABV0Y7L2</accession>
<evidence type="ECO:0000313" key="1">
    <source>
        <dbReference type="EMBL" id="MEQ2289650.1"/>
    </source>
</evidence>
<sequence>MKQLRKGLKESGVLTMIKERPALAEVLFPKSAEQVMDTQTILKRIICQCQIVRMRMTTATWRRHAW</sequence>
<gene>
    <name evidence="1" type="ORF">AMECASPLE_035348</name>
</gene>
<keyword evidence="2" id="KW-1185">Reference proteome</keyword>
<reference evidence="1 2" key="1">
    <citation type="submission" date="2021-06" db="EMBL/GenBank/DDBJ databases">
        <authorList>
            <person name="Palmer J.M."/>
        </authorList>
    </citation>
    <scope>NUCLEOTIDE SEQUENCE [LARGE SCALE GENOMIC DNA]</scope>
    <source>
        <strain evidence="1 2">AS_MEX2019</strain>
        <tissue evidence="1">Muscle</tissue>
    </source>
</reference>
<protein>
    <submittedName>
        <fullName evidence="1">Uncharacterized protein</fullName>
    </submittedName>
</protein>
<name>A0ABV0Y7L2_9TELE</name>
<comment type="caution">
    <text evidence="1">The sequence shown here is derived from an EMBL/GenBank/DDBJ whole genome shotgun (WGS) entry which is preliminary data.</text>
</comment>
<evidence type="ECO:0000313" key="2">
    <source>
        <dbReference type="Proteomes" id="UP001469553"/>
    </source>
</evidence>
<proteinExistence type="predicted"/>
<dbReference type="Proteomes" id="UP001469553">
    <property type="component" value="Unassembled WGS sequence"/>
</dbReference>